<dbReference type="SMART" id="SM00382">
    <property type="entry name" value="AAA"/>
    <property type="match status" value="1"/>
</dbReference>
<dbReference type="GO" id="GO:0005886">
    <property type="term" value="C:plasma membrane"/>
    <property type="evidence" value="ECO:0007669"/>
    <property type="project" value="TreeGrafter"/>
</dbReference>
<dbReference type="Gene3D" id="3.40.50.300">
    <property type="entry name" value="P-loop containing nucleotide triphosphate hydrolases"/>
    <property type="match status" value="1"/>
</dbReference>
<dbReference type="InterPro" id="IPR051120">
    <property type="entry name" value="ABC_AA/LPS_Transport"/>
</dbReference>
<evidence type="ECO:0000259" key="4">
    <source>
        <dbReference type="PROSITE" id="PS50893"/>
    </source>
</evidence>
<dbReference type="InterPro" id="IPR027417">
    <property type="entry name" value="P-loop_NTPase"/>
</dbReference>
<dbReference type="InterPro" id="IPR003593">
    <property type="entry name" value="AAA+_ATPase"/>
</dbReference>
<evidence type="ECO:0000313" key="6">
    <source>
        <dbReference type="Proteomes" id="UP000001520"/>
    </source>
</evidence>
<dbReference type="SUPFAM" id="SSF52540">
    <property type="entry name" value="P-loop containing nucleoside triphosphate hydrolases"/>
    <property type="match status" value="1"/>
</dbReference>
<evidence type="ECO:0000313" key="5">
    <source>
        <dbReference type="EMBL" id="BAI80403.1"/>
    </source>
</evidence>
<protein>
    <submittedName>
        <fullName evidence="5">Branched-chain amino acid ABC transporter, ATP-binding protein</fullName>
    </submittedName>
</protein>
<dbReference type="RefSeq" id="WP_013007650.1">
    <property type="nucleotide sequence ID" value="NC_013939.1"/>
</dbReference>
<dbReference type="GO" id="GO:0016887">
    <property type="term" value="F:ATP hydrolysis activity"/>
    <property type="evidence" value="ECO:0007669"/>
    <property type="project" value="InterPro"/>
</dbReference>
<dbReference type="Proteomes" id="UP000001520">
    <property type="component" value="Chromosome"/>
</dbReference>
<keyword evidence="3 5" id="KW-0067">ATP-binding</keyword>
<keyword evidence="6" id="KW-1185">Reference proteome</keyword>
<evidence type="ECO:0000256" key="3">
    <source>
        <dbReference type="ARBA" id="ARBA00022840"/>
    </source>
</evidence>
<feature type="domain" description="ABC transporter" evidence="4">
    <location>
        <begin position="5"/>
        <end position="247"/>
    </location>
</feature>
<dbReference type="CDD" id="cd03219">
    <property type="entry name" value="ABC_Mj1267_LivG_branched"/>
    <property type="match status" value="1"/>
</dbReference>
<dbReference type="KEGG" id="ddf:DEFDS_0931"/>
<dbReference type="Pfam" id="PF00005">
    <property type="entry name" value="ABC_tran"/>
    <property type="match status" value="1"/>
</dbReference>
<dbReference type="OrthoDB" id="9806149at2"/>
<keyword evidence="2" id="KW-0547">Nucleotide-binding</keyword>
<dbReference type="PROSITE" id="PS50893">
    <property type="entry name" value="ABC_TRANSPORTER_2"/>
    <property type="match status" value="1"/>
</dbReference>
<dbReference type="EMBL" id="AP011529">
    <property type="protein sequence ID" value="BAI80403.1"/>
    <property type="molecule type" value="Genomic_DNA"/>
</dbReference>
<evidence type="ECO:0000256" key="1">
    <source>
        <dbReference type="ARBA" id="ARBA00022448"/>
    </source>
</evidence>
<keyword evidence="1" id="KW-0813">Transport</keyword>
<organism evidence="5 6">
    <name type="scientific">Deferribacter desulfuricans (strain DSM 14783 / JCM 11476 / NBRC 101012 / SSM1)</name>
    <dbReference type="NCBI Taxonomy" id="639282"/>
    <lineage>
        <taxon>Bacteria</taxon>
        <taxon>Pseudomonadati</taxon>
        <taxon>Deferribacterota</taxon>
        <taxon>Deferribacteres</taxon>
        <taxon>Deferribacterales</taxon>
        <taxon>Deferribacteraceae</taxon>
        <taxon>Deferribacter</taxon>
    </lineage>
</organism>
<name>D3PCT0_DEFDS</name>
<dbReference type="STRING" id="639282.DEFDS_0931"/>
<proteinExistence type="predicted"/>
<dbReference type="eggNOG" id="COG0411">
    <property type="taxonomic scope" value="Bacteria"/>
</dbReference>
<accession>D3PCT0</accession>
<evidence type="ECO:0000256" key="2">
    <source>
        <dbReference type="ARBA" id="ARBA00022741"/>
    </source>
</evidence>
<dbReference type="InterPro" id="IPR003439">
    <property type="entry name" value="ABC_transporter-like_ATP-bd"/>
</dbReference>
<sequence length="253" mass="27739">MNTIIRVEKLNVKFGGVQAVKDLSFELYKGELLGLIGPNGAGKTTALKAISGIIKPVSGSVILDGKNISRFSVNRRIREGLGISHQIVKPFRSLLVKENIAIALGKDKTKSAIKSLFYKRFSEEYEKSLDYLKKVNIEQVADNFPSNLPLGFLKRLEVVRALALNPKVLLLDEPLAGLSQSEASKMANIIKRINNDGVSIILVEHNLSEVIRICDRLVVLDAGAKIADGKPMDVMKDKKVISAYIGDDDVIEA</sequence>
<dbReference type="GO" id="GO:0005524">
    <property type="term" value="F:ATP binding"/>
    <property type="evidence" value="ECO:0007669"/>
    <property type="project" value="UniProtKB-KW"/>
</dbReference>
<dbReference type="HOGENOM" id="CLU_000604_1_2_0"/>
<dbReference type="AlphaFoldDB" id="D3PCT0"/>
<reference evidence="5 6" key="1">
    <citation type="journal article" date="2010" name="DNA Res.">
        <title>Bacterial lifestyle in a deep-sea hydrothermal vent chimney revealed by the genome sequence of the thermophilic bacterium Deferribacter desulfuricans SSM1.</title>
        <authorList>
            <person name="Takaki Y."/>
            <person name="Shimamura S."/>
            <person name="Nakagawa S."/>
            <person name="Fukuhara Y."/>
            <person name="Horikawa H."/>
            <person name="Ankai A."/>
            <person name="Harada T."/>
            <person name="Hosoyama A."/>
            <person name="Oguchi A."/>
            <person name="Fukui S."/>
            <person name="Fujita N."/>
            <person name="Takami H."/>
            <person name="Takai K."/>
        </authorList>
    </citation>
    <scope>NUCLEOTIDE SEQUENCE [LARGE SCALE GENOMIC DNA]</scope>
    <source>
        <strain evidence="6">DSM 14783 / JCM 11476 / NBRC 101012 / SSM1</strain>
    </source>
</reference>
<dbReference type="PANTHER" id="PTHR45772">
    <property type="entry name" value="CONSERVED COMPONENT OF ABC TRANSPORTER FOR NATURAL AMINO ACIDS-RELATED"/>
    <property type="match status" value="1"/>
</dbReference>
<gene>
    <name evidence="5" type="ordered locus">DEFDS_0931</name>
</gene>